<feature type="non-terminal residue" evidence="1">
    <location>
        <position position="1"/>
    </location>
</feature>
<protein>
    <submittedName>
        <fullName evidence="1">DUF1376 domain-containing protein</fullName>
    </submittedName>
</protein>
<sequence length="56" mass="6719">LLMFNYWQTGRAIPKNRLAKIARVSSERWMEMEPDLSDFFDDDGNYWVPINRKAKP</sequence>
<evidence type="ECO:0000313" key="1">
    <source>
        <dbReference type="EMBL" id="HAG0018107.1"/>
    </source>
</evidence>
<comment type="caution">
    <text evidence="1">The sequence shown here is derived from an EMBL/GenBank/DDBJ whole genome shotgun (WGS) entry which is preliminary data.</text>
</comment>
<organism evidence="1">
    <name type="scientific">Salmonella enterica</name>
    <name type="common">Salmonella choleraesuis</name>
    <dbReference type="NCBI Taxonomy" id="28901"/>
    <lineage>
        <taxon>Bacteria</taxon>
        <taxon>Pseudomonadati</taxon>
        <taxon>Pseudomonadota</taxon>
        <taxon>Gammaproteobacteria</taxon>
        <taxon>Enterobacterales</taxon>
        <taxon>Enterobacteriaceae</taxon>
        <taxon>Salmonella</taxon>
    </lineage>
</organism>
<reference evidence="1" key="2">
    <citation type="submission" date="2020-02" db="EMBL/GenBank/DDBJ databases">
        <authorList>
            <consortium name="NCBI Pathogen Detection Project"/>
        </authorList>
    </citation>
    <scope>NUCLEOTIDE SEQUENCE</scope>
    <source>
        <strain evidence="1">MA.CK_00/00002125</strain>
    </source>
</reference>
<gene>
    <name evidence="1" type="ORF">G8O67_005544</name>
</gene>
<dbReference type="EMBL" id="DAAWYJ010000099">
    <property type="protein sequence ID" value="HAG0018107.1"/>
    <property type="molecule type" value="Genomic_DNA"/>
</dbReference>
<proteinExistence type="predicted"/>
<accession>A0A756I7M1</accession>
<dbReference type="AlphaFoldDB" id="A0A756I7M1"/>
<name>A0A756I7M1_SALER</name>
<reference evidence="1" key="1">
    <citation type="journal article" date="2018" name="Genome Biol.">
        <title>SKESA: strategic k-mer extension for scrupulous assemblies.</title>
        <authorList>
            <person name="Souvorov A."/>
            <person name="Agarwala R."/>
            <person name="Lipman D.J."/>
        </authorList>
    </citation>
    <scope>NUCLEOTIDE SEQUENCE</scope>
    <source>
        <strain evidence="1">MA.CK_00/00002125</strain>
    </source>
</reference>